<feature type="binding site" evidence="8">
    <location>
        <position position="20"/>
    </location>
    <ligand>
        <name>Mg(2+)</name>
        <dbReference type="ChEBI" id="CHEBI:18420"/>
    </ligand>
</feature>
<comment type="subunit">
    <text evidence="2">Homodecamer; pentamer of dimers.</text>
</comment>
<feature type="binding site" evidence="8">
    <location>
        <position position="52"/>
    </location>
    <ligand>
        <name>Mg(2+)</name>
        <dbReference type="ChEBI" id="CHEBI:18420"/>
    </ligand>
</feature>
<dbReference type="GO" id="GO:0015940">
    <property type="term" value="P:pantothenate biosynthetic process"/>
    <property type="evidence" value="ECO:0007669"/>
    <property type="project" value="UniProtKB-UniRule"/>
</dbReference>
<dbReference type="GO" id="GO:0032259">
    <property type="term" value="P:methylation"/>
    <property type="evidence" value="ECO:0007669"/>
    <property type="project" value="UniProtKB-KW"/>
</dbReference>
<evidence type="ECO:0000256" key="1">
    <source>
        <dbReference type="ARBA" id="ARBA00008676"/>
    </source>
</evidence>
<proteinExistence type="inferred from homology"/>
<dbReference type="InterPro" id="IPR015813">
    <property type="entry name" value="Pyrv/PenolPyrv_kinase-like_dom"/>
</dbReference>
<dbReference type="CDD" id="cd06557">
    <property type="entry name" value="KPHMT-like"/>
    <property type="match status" value="1"/>
</dbReference>
<sequence>MVYHCSAVSRGARRSHIVGDLPFMSYQTSVETAVRNAGRLVAEGGVGSVKLEGGAEFADAVAAITRASIPVMGHLGLTPQSVHKMGGYVVQGKDEQTAVKILQDALAIERAGAYALVLEGVPSELAQQVTQRLSIPVIGIGAGVHCDGQVLVCYDLLGMNPDFKPKFVKRYADMHGTITGAASAFFSEIRAGAFPDEDHSFHSKTLRLVASQTHRELELSEPGEKVGPIYGVPV</sequence>
<evidence type="ECO:0000313" key="9">
    <source>
        <dbReference type="EMBL" id="EAU69173.1"/>
    </source>
</evidence>
<keyword evidence="8" id="KW-0460">Magnesium</keyword>
<comment type="cofactor">
    <cofactor evidence="8">
        <name>Mg(2+)</name>
        <dbReference type="ChEBI" id="CHEBI:18420"/>
    </cofactor>
    <text evidence="8">Binds 1 Mg(2+) ion per subunit.</text>
</comment>
<dbReference type="Gene3D" id="3.20.20.60">
    <property type="entry name" value="Phosphoenolpyruvate-binding domains"/>
    <property type="match status" value="1"/>
</dbReference>
<feature type="active site" description="Proton acceptor" evidence="7">
    <location>
        <position position="119"/>
    </location>
</feature>
<dbReference type="InterPro" id="IPR040442">
    <property type="entry name" value="Pyrv_kinase-like_dom_sf"/>
</dbReference>
<evidence type="ECO:0000256" key="7">
    <source>
        <dbReference type="PIRSR" id="PIRSR000388-1"/>
    </source>
</evidence>
<dbReference type="GO" id="GO:0003864">
    <property type="term" value="F:3-methyl-2-oxobutanoate hydroxymethyltransferase activity"/>
    <property type="evidence" value="ECO:0007669"/>
    <property type="project" value="UniProtKB-UniRule"/>
</dbReference>
<dbReference type="PIRSF" id="PIRSF000388">
    <property type="entry name" value="Pantoate_hydroxy_MeTrfase"/>
    <property type="match status" value="1"/>
</dbReference>
<keyword evidence="4" id="KW-0566">Pantothenate biosynthesis</keyword>
<dbReference type="AlphaFoldDB" id="Q09BS8"/>
<protein>
    <recommendedName>
        <fullName evidence="3 6">3-methyl-2-oxobutanoate hydroxymethyltransferase</fullName>
        <ecNumber evidence="3 6">2.1.2.11</ecNumber>
    </recommendedName>
</protein>
<evidence type="ECO:0000256" key="5">
    <source>
        <dbReference type="ARBA" id="ARBA00022679"/>
    </source>
</evidence>
<dbReference type="GO" id="GO:0000287">
    <property type="term" value="F:magnesium ion binding"/>
    <property type="evidence" value="ECO:0007669"/>
    <property type="project" value="TreeGrafter"/>
</dbReference>
<organism evidence="9 10">
    <name type="scientific">Stigmatella aurantiaca (strain DW4/3-1)</name>
    <dbReference type="NCBI Taxonomy" id="378806"/>
    <lineage>
        <taxon>Bacteria</taxon>
        <taxon>Pseudomonadati</taxon>
        <taxon>Myxococcota</taxon>
        <taxon>Myxococcia</taxon>
        <taxon>Myxococcales</taxon>
        <taxon>Cystobacterineae</taxon>
        <taxon>Archangiaceae</taxon>
        <taxon>Stigmatella</taxon>
    </lineage>
</organism>
<comment type="similarity">
    <text evidence="1">Belongs to the PanB family.</text>
</comment>
<dbReference type="PATRIC" id="fig|378806.16.peg.8536"/>
<dbReference type="InterPro" id="IPR003700">
    <property type="entry name" value="Pantoate_hydroxy_MeTrfase"/>
</dbReference>
<keyword evidence="9" id="KW-0489">Methyltransferase</keyword>
<dbReference type="NCBIfam" id="NF001452">
    <property type="entry name" value="PRK00311.1"/>
    <property type="match status" value="1"/>
</dbReference>
<keyword evidence="5 9" id="KW-0808">Transferase</keyword>
<dbReference type="PANTHER" id="PTHR20881">
    <property type="entry name" value="3-METHYL-2-OXOBUTANOATE HYDROXYMETHYLTRANSFERASE"/>
    <property type="match status" value="1"/>
</dbReference>
<gene>
    <name evidence="9" type="primary">panB</name>
    <name evidence="9" type="ORF">STIAU_6166</name>
</gene>
<evidence type="ECO:0000256" key="8">
    <source>
        <dbReference type="PIRSR" id="PIRSR000388-3"/>
    </source>
</evidence>
<reference evidence="9 10" key="1">
    <citation type="submission" date="2006-04" db="EMBL/GenBank/DDBJ databases">
        <authorList>
            <person name="Nierman W.C."/>
        </authorList>
    </citation>
    <scope>NUCLEOTIDE SEQUENCE [LARGE SCALE GENOMIC DNA]</scope>
    <source>
        <strain evidence="9 10">DW4/3-1</strain>
    </source>
</reference>
<dbReference type="PANTHER" id="PTHR20881:SF0">
    <property type="entry name" value="3-METHYL-2-OXOBUTANOATE HYDROXYMETHYLTRANSFERASE"/>
    <property type="match status" value="1"/>
</dbReference>
<name>Q09BS8_STIAD</name>
<dbReference type="EMBL" id="AAMD01000008">
    <property type="protein sequence ID" value="EAU69173.1"/>
    <property type="molecule type" value="Genomic_DNA"/>
</dbReference>
<dbReference type="GO" id="GO:0005737">
    <property type="term" value="C:cytoplasm"/>
    <property type="evidence" value="ECO:0007669"/>
    <property type="project" value="TreeGrafter"/>
</dbReference>
<comment type="caution">
    <text evidence="9">The sequence shown here is derived from an EMBL/GenBank/DDBJ whole genome shotgun (WGS) entry which is preliminary data.</text>
</comment>
<keyword evidence="8" id="KW-0479">Metal-binding</keyword>
<evidence type="ECO:0000256" key="6">
    <source>
        <dbReference type="NCBIfam" id="TIGR00222"/>
    </source>
</evidence>
<accession>Q09BS8</accession>
<evidence type="ECO:0000256" key="4">
    <source>
        <dbReference type="ARBA" id="ARBA00022655"/>
    </source>
</evidence>
<dbReference type="GO" id="GO:0008168">
    <property type="term" value="F:methyltransferase activity"/>
    <property type="evidence" value="ECO:0007669"/>
    <property type="project" value="UniProtKB-KW"/>
</dbReference>
<evidence type="ECO:0000256" key="2">
    <source>
        <dbReference type="ARBA" id="ARBA00011424"/>
    </source>
</evidence>
<evidence type="ECO:0000256" key="3">
    <source>
        <dbReference type="ARBA" id="ARBA00012618"/>
    </source>
</evidence>
<dbReference type="EC" id="2.1.2.11" evidence="3 6"/>
<dbReference type="SUPFAM" id="SSF51621">
    <property type="entry name" value="Phosphoenolpyruvate/pyruvate domain"/>
    <property type="match status" value="1"/>
</dbReference>
<dbReference type="Proteomes" id="UP000032702">
    <property type="component" value="Unassembled WGS sequence"/>
</dbReference>
<evidence type="ECO:0000313" key="10">
    <source>
        <dbReference type="Proteomes" id="UP000032702"/>
    </source>
</evidence>
<dbReference type="NCBIfam" id="TIGR00222">
    <property type="entry name" value="panB"/>
    <property type="match status" value="1"/>
</dbReference>
<dbReference type="Pfam" id="PF02548">
    <property type="entry name" value="Pantoate_transf"/>
    <property type="match status" value="1"/>
</dbReference>